<evidence type="ECO:0000313" key="8">
    <source>
        <dbReference type="Proteomes" id="UP000176303"/>
    </source>
</evidence>
<dbReference type="InterPro" id="IPR051533">
    <property type="entry name" value="WaaL-like"/>
</dbReference>
<dbReference type="GO" id="GO:0016020">
    <property type="term" value="C:membrane"/>
    <property type="evidence" value="ECO:0007669"/>
    <property type="project" value="UniProtKB-SubCell"/>
</dbReference>
<evidence type="ECO:0000259" key="6">
    <source>
        <dbReference type="Pfam" id="PF04932"/>
    </source>
</evidence>
<feature type="transmembrane region" description="Helical" evidence="5">
    <location>
        <begin position="250"/>
        <end position="269"/>
    </location>
</feature>
<feature type="transmembrane region" description="Helical" evidence="5">
    <location>
        <begin position="109"/>
        <end position="127"/>
    </location>
</feature>
<feature type="transmembrane region" description="Helical" evidence="5">
    <location>
        <begin position="204"/>
        <end position="222"/>
    </location>
</feature>
<keyword evidence="3 5" id="KW-1133">Transmembrane helix</keyword>
<reference evidence="7 8" key="1">
    <citation type="journal article" date="2016" name="Nat. Commun.">
        <title>Thousands of microbial genomes shed light on interconnected biogeochemical processes in an aquifer system.</title>
        <authorList>
            <person name="Anantharaman K."/>
            <person name="Brown C.T."/>
            <person name="Hug L.A."/>
            <person name="Sharon I."/>
            <person name="Castelle C.J."/>
            <person name="Probst A.J."/>
            <person name="Thomas B.C."/>
            <person name="Singh A."/>
            <person name="Wilkins M.J."/>
            <person name="Karaoz U."/>
            <person name="Brodie E.L."/>
            <person name="Williams K.H."/>
            <person name="Hubbard S.S."/>
            <person name="Banfield J.F."/>
        </authorList>
    </citation>
    <scope>NUCLEOTIDE SEQUENCE [LARGE SCALE GENOMIC DNA]</scope>
</reference>
<dbReference type="InterPro" id="IPR007016">
    <property type="entry name" value="O-antigen_ligase-rel_domated"/>
</dbReference>
<feature type="transmembrane region" description="Helical" evidence="5">
    <location>
        <begin position="228"/>
        <end position="245"/>
    </location>
</feature>
<feature type="transmembrane region" description="Helical" evidence="5">
    <location>
        <begin position="371"/>
        <end position="389"/>
    </location>
</feature>
<evidence type="ECO:0000256" key="1">
    <source>
        <dbReference type="ARBA" id="ARBA00004141"/>
    </source>
</evidence>
<evidence type="ECO:0000256" key="3">
    <source>
        <dbReference type="ARBA" id="ARBA00022989"/>
    </source>
</evidence>
<dbReference type="STRING" id="1802391.A3D72_02510"/>
<evidence type="ECO:0000256" key="2">
    <source>
        <dbReference type="ARBA" id="ARBA00022692"/>
    </source>
</evidence>
<dbReference type="AlphaFoldDB" id="A0A1F7U7A0"/>
<feature type="transmembrane region" description="Helical" evidence="5">
    <location>
        <begin position="395"/>
        <end position="410"/>
    </location>
</feature>
<feature type="transmembrane region" description="Helical" evidence="5">
    <location>
        <begin position="47"/>
        <end position="64"/>
    </location>
</feature>
<evidence type="ECO:0000256" key="5">
    <source>
        <dbReference type="SAM" id="Phobius"/>
    </source>
</evidence>
<name>A0A1F7U7A0_9BACT</name>
<evidence type="ECO:0000256" key="4">
    <source>
        <dbReference type="ARBA" id="ARBA00023136"/>
    </source>
</evidence>
<keyword evidence="4 5" id="KW-0472">Membrane</keyword>
<protein>
    <recommendedName>
        <fullName evidence="6">O-antigen ligase-related domain-containing protein</fullName>
    </recommendedName>
</protein>
<sequence>MSGIVIALFILQTLLAIGRPTLAATTILALLPSYLVRSEIGGIPTTILEALLLGTIIGWALRIIREGQAMKKLRGLALHPLFVPTALFLFAGTVAAVVSPERLDALGIWKAYIVEPALFGLVIANVMRERRDRALALTGLAVSAAAVMATAFLQRFAGFPIPAPWQTELRVTGPYEYPNAVGLLLAPIATLLITVGLGIRDWGLGRRIALILVGILGIAATVLSKTEAGLVGILAGLFVFGMFWTKKTRIITLIASLVAAAIIVSPGVWPSVREKILLQDWSGTVRRVMWTETAAMLRDRPLSGAGLSGYPTVIAPYHKDPKVEIFQYPHNIVLNFWSETGLLGLLAFGWIVFEFFRLARRRGDASLEIPLAAAMTAILIHGLVDVPYFKNDLSILFWAIVGLMAAATLPKDRKA</sequence>
<gene>
    <name evidence="7" type="ORF">A3D72_02510</name>
</gene>
<feature type="transmembrane region" description="Helical" evidence="5">
    <location>
        <begin position="341"/>
        <end position="359"/>
    </location>
</feature>
<proteinExistence type="predicted"/>
<dbReference type="PANTHER" id="PTHR37422:SF13">
    <property type="entry name" value="LIPOPOLYSACCHARIDE BIOSYNTHESIS PROTEIN PA4999-RELATED"/>
    <property type="match status" value="1"/>
</dbReference>
<evidence type="ECO:0000313" key="7">
    <source>
        <dbReference type="EMBL" id="OGL74135.1"/>
    </source>
</evidence>
<dbReference type="Pfam" id="PF04932">
    <property type="entry name" value="Wzy_C"/>
    <property type="match status" value="1"/>
</dbReference>
<feature type="domain" description="O-antigen ligase-related" evidence="6">
    <location>
        <begin position="214"/>
        <end position="348"/>
    </location>
</feature>
<dbReference type="PANTHER" id="PTHR37422">
    <property type="entry name" value="TEICHURONIC ACID BIOSYNTHESIS PROTEIN TUAE"/>
    <property type="match status" value="1"/>
</dbReference>
<organism evidence="7 8">
    <name type="scientific">Candidatus Uhrbacteria bacterium RIFCSPHIGHO2_02_FULL_57_19</name>
    <dbReference type="NCBI Taxonomy" id="1802391"/>
    <lineage>
        <taxon>Bacteria</taxon>
        <taxon>Candidatus Uhriibacteriota</taxon>
    </lineage>
</organism>
<feature type="transmembrane region" description="Helical" evidence="5">
    <location>
        <begin position="134"/>
        <end position="157"/>
    </location>
</feature>
<dbReference type="Proteomes" id="UP000176303">
    <property type="component" value="Unassembled WGS sequence"/>
</dbReference>
<accession>A0A1F7U7A0</accession>
<feature type="transmembrane region" description="Helical" evidence="5">
    <location>
        <begin position="177"/>
        <end position="197"/>
    </location>
</feature>
<keyword evidence="2 5" id="KW-0812">Transmembrane</keyword>
<feature type="transmembrane region" description="Helical" evidence="5">
    <location>
        <begin position="76"/>
        <end position="97"/>
    </location>
</feature>
<comment type="subcellular location">
    <subcellularLocation>
        <location evidence="1">Membrane</location>
        <topology evidence="1">Multi-pass membrane protein</topology>
    </subcellularLocation>
</comment>
<dbReference type="EMBL" id="MGDZ01000006">
    <property type="protein sequence ID" value="OGL74135.1"/>
    <property type="molecule type" value="Genomic_DNA"/>
</dbReference>
<comment type="caution">
    <text evidence="7">The sequence shown here is derived from an EMBL/GenBank/DDBJ whole genome shotgun (WGS) entry which is preliminary data.</text>
</comment>